<dbReference type="AlphaFoldDB" id="A0AAV4GL25"/>
<reference evidence="1 2" key="1">
    <citation type="journal article" date="2021" name="Elife">
        <title>Chloroplast acquisition without the gene transfer in kleptoplastic sea slugs, Plakobranchus ocellatus.</title>
        <authorList>
            <person name="Maeda T."/>
            <person name="Takahashi S."/>
            <person name="Yoshida T."/>
            <person name="Shimamura S."/>
            <person name="Takaki Y."/>
            <person name="Nagai Y."/>
            <person name="Toyoda A."/>
            <person name="Suzuki Y."/>
            <person name="Arimoto A."/>
            <person name="Ishii H."/>
            <person name="Satoh N."/>
            <person name="Nishiyama T."/>
            <person name="Hasebe M."/>
            <person name="Maruyama T."/>
            <person name="Minagawa J."/>
            <person name="Obokata J."/>
            <person name="Shigenobu S."/>
        </authorList>
    </citation>
    <scope>NUCLEOTIDE SEQUENCE [LARGE SCALE GENOMIC DNA]</scope>
</reference>
<proteinExistence type="predicted"/>
<name>A0AAV4GL25_9GAST</name>
<accession>A0AAV4GL25</accession>
<comment type="caution">
    <text evidence="1">The sequence shown here is derived from an EMBL/GenBank/DDBJ whole genome shotgun (WGS) entry which is preliminary data.</text>
</comment>
<keyword evidence="2" id="KW-1185">Reference proteome</keyword>
<sequence length="106" mass="11878">MKMMTSEEYGLWCYLHDDSDGGDGDDDGGDDDGGDDDNSDCRKLLAIVVWQAHISRENPDRHLGENPCLRVLTVTGHHLTGLSEGQRKVQLCVLSSDLLRHREIDR</sequence>
<gene>
    <name evidence="1" type="ORF">ElyMa_004181700</name>
</gene>
<dbReference type="EMBL" id="BMAT01008472">
    <property type="protein sequence ID" value="GFR85740.1"/>
    <property type="molecule type" value="Genomic_DNA"/>
</dbReference>
<dbReference type="Proteomes" id="UP000762676">
    <property type="component" value="Unassembled WGS sequence"/>
</dbReference>
<evidence type="ECO:0000313" key="1">
    <source>
        <dbReference type="EMBL" id="GFR85740.1"/>
    </source>
</evidence>
<protein>
    <submittedName>
        <fullName evidence="1">Uncharacterized protein</fullName>
    </submittedName>
</protein>
<evidence type="ECO:0000313" key="2">
    <source>
        <dbReference type="Proteomes" id="UP000762676"/>
    </source>
</evidence>
<organism evidence="1 2">
    <name type="scientific">Elysia marginata</name>
    <dbReference type="NCBI Taxonomy" id="1093978"/>
    <lineage>
        <taxon>Eukaryota</taxon>
        <taxon>Metazoa</taxon>
        <taxon>Spiralia</taxon>
        <taxon>Lophotrochozoa</taxon>
        <taxon>Mollusca</taxon>
        <taxon>Gastropoda</taxon>
        <taxon>Heterobranchia</taxon>
        <taxon>Euthyneura</taxon>
        <taxon>Panpulmonata</taxon>
        <taxon>Sacoglossa</taxon>
        <taxon>Placobranchoidea</taxon>
        <taxon>Plakobranchidae</taxon>
        <taxon>Elysia</taxon>
    </lineage>
</organism>